<organism evidence="1 2">
    <name type="scientific">Symbiochloris irregularis</name>
    <dbReference type="NCBI Taxonomy" id="706552"/>
    <lineage>
        <taxon>Eukaryota</taxon>
        <taxon>Viridiplantae</taxon>
        <taxon>Chlorophyta</taxon>
        <taxon>core chlorophytes</taxon>
        <taxon>Trebouxiophyceae</taxon>
        <taxon>Trebouxiales</taxon>
        <taxon>Trebouxiaceae</taxon>
        <taxon>Symbiochloris</taxon>
    </lineage>
</organism>
<name>A0AAW1PXC5_9CHLO</name>
<keyword evidence="2" id="KW-1185">Reference proteome</keyword>
<reference evidence="1 2" key="1">
    <citation type="journal article" date="2024" name="Nat. Commun.">
        <title>Phylogenomics reveals the evolutionary origins of lichenization in chlorophyte algae.</title>
        <authorList>
            <person name="Puginier C."/>
            <person name="Libourel C."/>
            <person name="Otte J."/>
            <person name="Skaloud P."/>
            <person name="Haon M."/>
            <person name="Grisel S."/>
            <person name="Petersen M."/>
            <person name="Berrin J.G."/>
            <person name="Delaux P.M."/>
            <person name="Dal Grande F."/>
            <person name="Keller J."/>
        </authorList>
    </citation>
    <scope>NUCLEOTIDE SEQUENCE [LARGE SCALE GENOMIC DNA]</scope>
    <source>
        <strain evidence="1 2">SAG 2036</strain>
    </source>
</reference>
<dbReference type="Proteomes" id="UP001465755">
    <property type="component" value="Unassembled WGS sequence"/>
</dbReference>
<comment type="caution">
    <text evidence="1">The sequence shown here is derived from an EMBL/GenBank/DDBJ whole genome shotgun (WGS) entry which is preliminary data.</text>
</comment>
<gene>
    <name evidence="1" type="ORF">WJX73_003891</name>
</gene>
<protein>
    <submittedName>
        <fullName evidence="1">Uncharacterized protein</fullName>
    </submittedName>
</protein>
<sequence length="79" mass="8331">MARLGARAVLCGALHRGSVSGGRGSARRHQQQLLRQLHQRTLLTANTETGVGCLYCLAGGSGGVCRHLIRSPTTPNPRA</sequence>
<accession>A0AAW1PXC5</accession>
<evidence type="ECO:0000313" key="2">
    <source>
        <dbReference type="Proteomes" id="UP001465755"/>
    </source>
</evidence>
<proteinExistence type="predicted"/>
<evidence type="ECO:0000313" key="1">
    <source>
        <dbReference type="EMBL" id="KAK9812489.1"/>
    </source>
</evidence>
<dbReference type="EMBL" id="JALJOQ010000006">
    <property type="protein sequence ID" value="KAK9812489.1"/>
    <property type="molecule type" value="Genomic_DNA"/>
</dbReference>
<dbReference type="AlphaFoldDB" id="A0AAW1PXC5"/>